<comment type="caution">
    <text evidence="6">Lacks conserved residue(s) required for the propagation of feature annotation.</text>
</comment>
<reference evidence="9" key="1">
    <citation type="submission" date="2022-04" db="EMBL/GenBank/DDBJ databases">
        <title>A functionally conserved STORR gene fusion in Papaver species that diverged 16.8 million years ago.</title>
        <authorList>
            <person name="Catania T."/>
        </authorList>
    </citation>
    <scope>NUCLEOTIDE SEQUENCE</scope>
    <source>
        <strain evidence="9">S-188037</strain>
    </source>
</reference>
<dbReference type="PANTHER" id="PTHR22808:SF1">
    <property type="entry name" value="RNA CYTOSINE-C(5)-METHYLTRANSFERASE NSUN2-RELATED"/>
    <property type="match status" value="1"/>
</dbReference>
<keyword evidence="2 6" id="KW-0489">Methyltransferase</keyword>
<keyword evidence="5 6" id="KW-0694">RNA-binding</keyword>
<feature type="domain" description="SAM-dependent MTase RsmB/NOP-type" evidence="8">
    <location>
        <begin position="44"/>
        <end position="454"/>
    </location>
</feature>
<dbReference type="InterPro" id="IPR029063">
    <property type="entry name" value="SAM-dependent_MTases_sf"/>
</dbReference>
<feature type="binding site" evidence="6">
    <location>
        <begin position="143"/>
        <end position="149"/>
    </location>
    <ligand>
        <name>S-adenosyl-L-methionine</name>
        <dbReference type="ChEBI" id="CHEBI:59789"/>
    </ligand>
</feature>
<dbReference type="AlphaFoldDB" id="A0AAD4X8K0"/>
<dbReference type="InterPro" id="IPR049560">
    <property type="entry name" value="MeTrfase_RsmB-F_NOP2_cat"/>
</dbReference>
<evidence type="ECO:0000256" key="4">
    <source>
        <dbReference type="ARBA" id="ARBA00022691"/>
    </source>
</evidence>
<dbReference type="GO" id="GO:0008173">
    <property type="term" value="F:RNA methyltransferase activity"/>
    <property type="evidence" value="ECO:0007669"/>
    <property type="project" value="InterPro"/>
</dbReference>
<keyword evidence="10" id="KW-1185">Reference proteome</keyword>
<dbReference type="InterPro" id="IPR023267">
    <property type="entry name" value="RCMT"/>
</dbReference>
<dbReference type="InterPro" id="IPR001678">
    <property type="entry name" value="MeTrfase_RsmB-F_NOP2_dom"/>
</dbReference>
<dbReference type="PROSITE" id="PS51686">
    <property type="entry name" value="SAM_MT_RSMB_NOP"/>
    <property type="match status" value="1"/>
</dbReference>
<dbReference type="Proteomes" id="UP001202328">
    <property type="component" value="Unassembled WGS sequence"/>
</dbReference>
<feature type="active site" description="Nucleophile" evidence="6">
    <location>
        <position position="289"/>
    </location>
</feature>
<dbReference type="PRINTS" id="PR02008">
    <property type="entry name" value="RCMTFAMILY"/>
</dbReference>
<protein>
    <recommendedName>
        <fullName evidence="8">SAM-dependent MTase RsmB/NOP-type domain-containing protein</fullName>
    </recommendedName>
</protein>
<evidence type="ECO:0000256" key="1">
    <source>
        <dbReference type="ARBA" id="ARBA00007494"/>
    </source>
</evidence>
<dbReference type="Gene3D" id="3.40.50.150">
    <property type="entry name" value="Vaccinia Virus protein VP39"/>
    <property type="match status" value="1"/>
</dbReference>
<feature type="binding site" evidence="6">
    <location>
        <position position="236"/>
    </location>
    <ligand>
        <name>S-adenosyl-L-methionine</name>
        <dbReference type="ChEBI" id="CHEBI:59789"/>
    </ligand>
</feature>
<dbReference type="GO" id="GO:0003723">
    <property type="term" value="F:RNA binding"/>
    <property type="evidence" value="ECO:0007669"/>
    <property type="project" value="UniProtKB-UniRule"/>
</dbReference>
<keyword evidence="3 6" id="KW-0808">Transferase</keyword>
<keyword evidence="4 6" id="KW-0949">S-adenosyl-L-methionine</keyword>
<evidence type="ECO:0000256" key="2">
    <source>
        <dbReference type="ARBA" id="ARBA00022603"/>
    </source>
</evidence>
<evidence type="ECO:0000313" key="10">
    <source>
        <dbReference type="Proteomes" id="UP001202328"/>
    </source>
</evidence>
<dbReference type="Pfam" id="PF01189">
    <property type="entry name" value="Methyltr_RsmB-F"/>
    <property type="match status" value="1"/>
</dbReference>
<dbReference type="GO" id="GO:0001510">
    <property type="term" value="P:RNA methylation"/>
    <property type="evidence" value="ECO:0007669"/>
    <property type="project" value="InterPro"/>
</dbReference>
<organism evidence="9 10">
    <name type="scientific">Papaver atlanticum</name>
    <dbReference type="NCBI Taxonomy" id="357466"/>
    <lineage>
        <taxon>Eukaryota</taxon>
        <taxon>Viridiplantae</taxon>
        <taxon>Streptophyta</taxon>
        <taxon>Embryophyta</taxon>
        <taxon>Tracheophyta</taxon>
        <taxon>Spermatophyta</taxon>
        <taxon>Magnoliopsida</taxon>
        <taxon>Ranunculales</taxon>
        <taxon>Papaveraceae</taxon>
        <taxon>Papaveroideae</taxon>
        <taxon>Papaver</taxon>
    </lineage>
</organism>
<evidence type="ECO:0000256" key="5">
    <source>
        <dbReference type="ARBA" id="ARBA00022884"/>
    </source>
</evidence>
<dbReference type="PROSITE" id="PS01153">
    <property type="entry name" value="NOL1_NOP2_SUN"/>
    <property type="match status" value="1"/>
</dbReference>
<accession>A0AAD4X8K0</accession>
<feature type="region of interest" description="Disordered" evidence="7">
    <location>
        <begin position="359"/>
        <end position="385"/>
    </location>
</feature>
<dbReference type="EMBL" id="JAJJMB010013805">
    <property type="protein sequence ID" value="KAI3865536.1"/>
    <property type="molecule type" value="Genomic_DNA"/>
</dbReference>
<name>A0AAD4X8K0_9MAGN</name>
<dbReference type="PANTHER" id="PTHR22808">
    <property type="entry name" value="NCL1 YEAST -RELATED NOL1/NOP2/FMU SUN DOMAIN-CONTAINING"/>
    <property type="match status" value="1"/>
</dbReference>
<gene>
    <name evidence="9" type="ORF">MKW98_002840</name>
</gene>
<evidence type="ECO:0000256" key="7">
    <source>
        <dbReference type="SAM" id="MobiDB-lite"/>
    </source>
</evidence>
<proteinExistence type="inferred from homology"/>
<comment type="similarity">
    <text evidence="1 6">Belongs to the class I-like SAM-binding methyltransferase superfamily. RsmB/NOP family.</text>
</comment>
<evidence type="ECO:0000259" key="8">
    <source>
        <dbReference type="PROSITE" id="PS51686"/>
    </source>
</evidence>
<evidence type="ECO:0000256" key="6">
    <source>
        <dbReference type="PROSITE-ProRule" id="PRU01023"/>
    </source>
</evidence>
<evidence type="ECO:0000313" key="9">
    <source>
        <dbReference type="EMBL" id="KAI3865536.1"/>
    </source>
</evidence>
<dbReference type="InterPro" id="IPR018314">
    <property type="entry name" value="RsmB/NOL1/NOP2-like_CS"/>
</dbReference>
<sequence>MARKRRLKEYLEEEEHTETKLRQEAFEAYYRGQGIFKEDEWKVFMNVLHKSLPAAFRINSSEQFREDIRSQIENDFMETLEFEVTDGDQGIHVRPLTWYPNKMAWQFNCSWEQLMSNQTLERYKTVPPLFLDVRPEHFVLHMCAGPGSKTSQLLEIMHQSCDSISLPAGLVIANAVDCKSCDLHIHQTKRMQCANLIVTNHEAQHFPSCKSKNGLDTSGLGNTEISELSFDRVLCDVPCSGDGYLRKAPYIWRKWSACMGNGMHQHQVQTAMRGIALLKLGGRMVYTTCSMNPVENEAVVSEILRRCGGSVELLDVSTEFPQLVRRPGIKSWKVYDKGAWLASYKDVLEDRRTAIAPSMFPSGQSFDDETSVPSGLGKRVVPPGSDIEMENMEEKTESVCNVVPDHVTERSEIFASPNDALEMEVSDLPLERCMRIVPQDQNTGAFFFPFFRKSVSSSTEAKEGDANSLDVSLDEGNQLSPILSYVASGTESSYKRPENGASGLDSHMVVRIENEKEDAKILTSTLHVYINARVFKWLDLSTKSKHTLSLLIINNKISNQGLRLPLDIIISSYLHGSSCSSSFLLEIMSYFNIILNLYRGKEYILKTEVIYSPKYSPDFHPERGTDSSFRVLNFRMVDGAKWGPAIY</sequence>
<dbReference type="SUPFAM" id="SSF53335">
    <property type="entry name" value="S-adenosyl-L-methionine-dependent methyltransferases"/>
    <property type="match status" value="1"/>
</dbReference>
<evidence type="ECO:0000256" key="3">
    <source>
        <dbReference type="ARBA" id="ARBA00022679"/>
    </source>
</evidence>
<comment type="caution">
    <text evidence="9">The sequence shown here is derived from an EMBL/GenBank/DDBJ whole genome shotgun (WGS) entry which is preliminary data.</text>
</comment>